<name>A0ABW9XRA4_9BACL</name>
<gene>
    <name evidence="9" type="ORF">GT019_14970</name>
</gene>
<reference evidence="9 10" key="1">
    <citation type="submission" date="2020-01" db="EMBL/GenBank/DDBJ databases">
        <title>Paenibacillus soybeanensis sp. nov. isolated from the nodules of soybean (Glycine max(L.) Merr).</title>
        <authorList>
            <person name="Wang H."/>
        </authorList>
    </citation>
    <scope>NUCLEOTIDE SEQUENCE [LARGE SCALE GENOMIC DNA]</scope>
    <source>
        <strain evidence="9 10">T1</strain>
    </source>
</reference>
<feature type="transmembrane region" description="Helical" evidence="7">
    <location>
        <begin position="74"/>
        <end position="97"/>
    </location>
</feature>
<comment type="similarity">
    <text evidence="7">Belongs to the binding-protein-dependent transport system permease family.</text>
</comment>
<comment type="caution">
    <text evidence="9">The sequence shown here is derived from an EMBL/GenBank/DDBJ whole genome shotgun (WGS) entry which is preliminary data.</text>
</comment>
<dbReference type="RefSeq" id="WP_161743981.1">
    <property type="nucleotide sequence ID" value="NZ_JAAAMV010000010.1"/>
</dbReference>
<dbReference type="Gene3D" id="1.10.3720.10">
    <property type="entry name" value="MetI-like"/>
    <property type="match status" value="1"/>
</dbReference>
<dbReference type="SUPFAM" id="SSF161098">
    <property type="entry name" value="MetI-like"/>
    <property type="match status" value="1"/>
</dbReference>
<dbReference type="InterPro" id="IPR035906">
    <property type="entry name" value="MetI-like_sf"/>
</dbReference>
<evidence type="ECO:0000313" key="9">
    <source>
        <dbReference type="EMBL" id="NBD25183.1"/>
    </source>
</evidence>
<protein>
    <submittedName>
        <fullName evidence="9">ABC transporter permease subunit</fullName>
    </submittedName>
</protein>
<evidence type="ECO:0000259" key="8">
    <source>
        <dbReference type="PROSITE" id="PS50928"/>
    </source>
</evidence>
<feature type="transmembrane region" description="Helical" evidence="7">
    <location>
        <begin position="133"/>
        <end position="152"/>
    </location>
</feature>
<dbReference type="PROSITE" id="PS50928">
    <property type="entry name" value="ABC_TM1"/>
    <property type="match status" value="1"/>
</dbReference>
<proteinExistence type="inferred from homology"/>
<feature type="transmembrane region" description="Helical" evidence="7">
    <location>
        <begin position="223"/>
        <end position="243"/>
    </location>
</feature>
<keyword evidence="3" id="KW-1003">Cell membrane</keyword>
<keyword evidence="2 7" id="KW-0813">Transport</keyword>
<accession>A0ABW9XRA4</accession>
<dbReference type="InterPro" id="IPR000515">
    <property type="entry name" value="MetI-like"/>
</dbReference>
<evidence type="ECO:0000256" key="5">
    <source>
        <dbReference type="ARBA" id="ARBA00022989"/>
    </source>
</evidence>
<evidence type="ECO:0000256" key="1">
    <source>
        <dbReference type="ARBA" id="ARBA00004651"/>
    </source>
</evidence>
<evidence type="ECO:0000313" key="10">
    <source>
        <dbReference type="Proteomes" id="UP000665561"/>
    </source>
</evidence>
<keyword evidence="6 7" id="KW-0472">Membrane</keyword>
<dbReference type="Pfam" id="PF00528">
    <property type="entry name" value="BPD_transp_1"/>
    <property type="match status" value="1"/>
</dbReference>
<evidence type="ECO:0000256" key="3">
    <source>
        <dbReference type="ARBA" id="ARBA00022475"/>
    </source>
</evidence>
<feature type="transmembrane region" description="Helical" evidence="7">
    <location>
        <begin position="109"/>
        <end position="127"/>
    </location>
</feature>
<keyword evidence="10" id="KW-1185">Reference proteome</keyword>
<keyword evidence="5 7" id="KW-1133">Transmembrane helix</keyword>
<dbReference type="Proteomes" id="UP000665561">
    <property type="component" value="Unassembled WGS sequence"/>
</dbReference>
<feature type="transmembrane region" description="Helical" evidence="7">
    <location>
        <begin position="20"/>
        <end position="41"/>
    </location>
</feature>
<dbReference type="EMBL" id="JAAAMV010000010">
    <property type="protein sequence ID" value="NBD25183.1"/>
    <property type="molecule type" value="Genomic_DNA"/>
</dbReference>
<dbReference type="CDD" id="cd06261">
    <property type="entry name" value="TM_PBP2"/>
    <property type="match status" value="1"/>
</dbReference>
<evidence type="ECO:0000256" key="7">
    <source>
        <dbReference type="RuleBase" id="RU363032"/>
    </source>
</evidence>
<sequence>MKHSASGKWKKRLQSAGLEWAIPILVIALWQWFGSLGWISARILPTPASVLEAGAKLVKDGSLFVYIGDSTRRALVGFAIGGGIGFVLAILNGLLPLSEKLTDSSIQMIRTIPHLSLIPLIIAWFGIGEQGKIFLVALGVAFPIYLNTLHGIRSVDRGLIEMGRTYGLRGFALFRTIVFPGALPSILVGLRFALGIMWITLIVSETISSDSGIGYMAMNAREFFQMDVVVLSIIIYALLGKLSDWVAKLMERRWLQWHPHFGPPN</sequence>
<comment type="subcellular location">
    <subcellularLocation>
        <location evidence="1 7">Cell membrane</location>
        <topology evidence="1 7">Multi-pass membrane protein</topology>
    </subcellularLocation>
</comment>
<feature type="transmembrane region" description="Helical" evidence="7">
    <location>
        <begin position="173"/>
        <end position="203"/>
    </location>
</feature>
<evidence type="ECO:0000256" key="4">
    <source>
        <dbReference type="ARBA" id="ARBA00022692"/>
    </source>
</evidence>
<feature type="domain" description="ABC transmembrane type-1" evidence="8">
    <location>
        <begin position="67"/>
        <end position="247"/>
    </location>
</feature>
<dbReference type="PANTHER" id="PTHR30151">
    <property type="entry name" value="ALKANE SULFONATE ABC TRANSPORTER-RELATED, MEMBRANE SUBUNIT"/>
    <property type="match status" value="1"/>
</dbReference>
<evidence type="ECO:0000256" key="6">
    <source>
        <dbReference type="ARBA" id="ARBA00023136"/>
    </source>
</evidence>
<evidence type="ECO:0000256" key="2">
    <source>
        <dbReference type="ARBA" id="ARBA00022448"/>
    </source>
</evidence>
<dbReference type="PANTHER" id="PTHR30151:SF38">
    <property type="entry name" value="ALIPHATIC SULFONATES TRANSPORT PERMEASE PROTEIN SSUC-RELATED"/>
    <property type="match status" value="1"/>
</dbReference>
<organism evidence="9 10">
    <name type="scientific">Paenibacillus glycinis</name>
    <dbReference type="NCBI Taxonomy" id="2697035"/>
    <lineage>
        <taxon>Bacteria</taxon>
        <taxon>Bacillati</taxon>
        <taxon>Bacillota</taxon>
        <taxon>Bacilli</taxon>
        <taxon>Bacillales</taxon>
        <taxon>Paenibacillaceae</taxon>
        <taxon>Paenibacillus</taxon>
    </lineage>
</organism>
<keyword evidence="4 7" id="KW-0812">Transmembrane</keyword>